<feature type="chain" id="PRO_5007880757" evidence="2">
    <location>
        <begin position="22"/>
        <end position="288"/>
    </location>
</feature>
<keyword evidence="2" id="KW-0732">Signal</keyword>
<evidence type="ECO:0000313" key="4">
    <source>
        <dbReference type="Proteomes" id="UP000076552"/>
    </source>
</evidence>
<dbReference type="Proteomes" id="UP000076552">
    <property type="component" value="Unassembled WGS sequence"/>
</dbReference>
<evidence type="ECO:0000256" key="1">
    <source>
        <dbReference type="SAM" id="MobiDB-lite"/>
    </source>
</evidence>
<gene>
    <name evidence="3" type="ORF">CT0861_04937</name>
</gene>
<feature type="compositionally biased region" description="Low complexity" evidence="1">
    <location>
        <begin position="154"/>
        <end position="163"/>
    </location>
</feature>
<feature type="compositionally biased region" description="Basic and acidic residues" evidence="1">
    <location>
        <begin position="136"/>
        <end position="147"/>
    </location>
</feature>
<feature type="signal peptide" evidence="2">
    <location>
        <begin position="1"/>
        <end position="21"/>
    </location>
</feature>
<reference evidence="3 4" key="1">
    <citation type="submission" date="2015-06" db="EMBL/GenBank/DDBJ databases">
        <title>Survival trade-offs in plant roots during colonization by closely related pathogenic and mutualistic fungi.</title>
        <authorList>
            <person name="Hacquard S."/>
            <person name="Kracher B."/>
            <person name="Hiruma K."/>
            <person name="Weinman A."/>
            <person name="Muench P."/>
            <person name="Garrido Oter R."/>
            <person name="Ver Loren van Themaat E."/>
            <person name="Dallerey J.-F."/>
            <person name="Damm U."/>
            <person name="Henrissat B."/>
            <person name="Lespinet O."/>
            <person name="Thon M."/>
            <person name="Kemen E."/>
            <person name="McHardy A.C."/>
            <person name="Schulze-Lefert P."/>
            <person name="O'Connell R.J."/>
        </authorList>
    </citation>
    <scope>NUCLEOTIDE SEQUENCE [LARGE SCALE GENOMIC DNA]</scope>
    <source>
        <strain evidence="3 4">0861</strain>
    </source>
</reference>
<evidence type="ECO:0000313" key="3">
    <source>
        <dbReference type="EMBL" id="KZL73688.1"/>
    </source>
</evidence>
<dbReference type="EMBL" id="LFIV01000041">
    <property type="protein sequence ID" value="KZL73688.1"/>
    <property type="molecule type" value="Genomic_DNA"/>
</dbReference>
<name>A0A166UQS1_9PEZI</name>
<proteinExistence type="predicted"/>
<feature type="region of interest" description="Disordered" evidence="1">
    <location>
        <begin position="103"/>
        <end position="204"/>
    </location>
</feature>
<evidence type="ECO:0000256" key="2">
    <source>
        <dbReference type="SAM" id="SignalP"/>
    </source>
</evidence>
<comment type="caution">
    <text evidence="3">The sequence shown here is derived from an EMBL/GenBank/DDBJ whole genome shotgun (WGS) entry which is preliminary data.</text>
</comment>
<dbReference type="OrthoDB" id="4849950at2759"/>
<accession>A0A166UQS1</accession>
<sequence length="288" mass="29626">MVHQVSFLSLAVLSLTSLSRARPDNLRGRAPAIPSTCACLPVPECTSSISTKTETAYETIHQSASVIKQTITATLTITRAPVTVTETVRVTKSVDEQVTVTCTEVVSEGPDGTVTTKTKPPGDDGHTQTRTRISHHGSETKPPHHDDDGETTQTNGGSATGTRTGSGGVKPTHPPGGGDDGDDGDDGNNGTGPKPTSAHHCKHWDGTRCVKPTDAPDPTAVTSTAAATATVTGTTTQNALPTYSVCSVSVALVTVYNTVTATVYQSGPSPATGPVHVPRAPTAVAAEW</sequence>
<dbReference type="AlphaFoldDB" id="A0A166UQS1"/>
<protein>
    <submittedName>
        <fullName evidence="3">Uncharacterized protein</fullName>
    </submittedName>
</protein>
<organism evidence="3 4">
    <name type="scientific">Colletotrichum tofieldiae</name>
    <dbReference type="NCBI Taxonomy" id="708197"/>
    <lineage>
        <taxon>Eukaryota</taxon>
        <taxon>Fungi</taxon>
        <taxon>Dikarya</taxon>
        <taxon>Ascomycota</taxon>
        <taxon>Pezizomycotina</taxon>
        <taxon>Sordariomycetes</taxon>
        <taxon>Hypocreomycetidae</taxon>
        <taxon>Glomerellales</taxon>
        <taxon>Glomerellaceae</taxon>
        <taxon>Colletotrichum</taxon>
        <taxon>Colletotrichum spaethianum species complex</taxon>
    </lineage>
</organism>
<keyword evidence="4" id="KW-1185">Reference proteome</keyword>